<dbReference type="EMBL" id="KZ312439">
    <property type="protein sequence ID" value="KAG8240221.1"/>
    <property type="molecule type" value="Genomic_DNA"/>
</dbReference>
<name>A0A8K0KV01_LADFU</name>
<dbReference type="AlphaFoldDB" id="A0A8K0KV01"/>
<dbReference type="PANTHER" id="PTHR36695:SF12">
    <property type="entry name" value="AGAP008648-PA"/>
    <property type="match status" value="1"/>
</dbReference>
<reference evidence="2" key="2">
    <citation type="submission" date="2017-10" db="EMBL/GenBank/DDBJ databases">
        <title>Ladona fulva Genome sequencing and assembly.</title>
        <authorList>
            <person name="Murali S."/>
            <person name="Richards S."/>
            <person name="Bandaranaike D."/>
            <person name="Bellair M."/>
            <person name="Blankenburg K."/>
            <person name="Chao H."/>
            <person name="Dinh H."/>
            <person name="Doddapaneni H."/>
            <person name="Dugan-Rocha S."/>
            <person name="Elkadiri S."/>
            <person name="Gnanaolivu R."/>
            <person name="Hernandez B."/>
            <person name="Skinner E."/>
            <person name="Javaid M."/>
            <person name="Lee S."/>
            <person name="Li M."/>
            <person name="Ming W."/>
            <person name="Munidasa M."/>
            <person name="Muniz J."/>
            <person name="Nguyen L."/>
            <person name="Hughes D."/>
            <person name="Osuji N."/>
            <person name="Pu L.-L."/>
            <person name="Puazo M."/>
            <person name="Qu C."/>
            <person name="Quiroz J."/>
            <person name="Raj R."/>
            <person name="Weissenberger G."/>
            <person name="Xin Y."/>
            <person name="Zou X."/>
            <person name="Han Y."/>
            <person name="Worley K."/>
            <person name="Muzny D."/>
            <person name="Gibbs R."/>
        </authorList>
    </citation>
    <scope>NUCLEOTIDE SEQUENCE</scope>
    <source>
        <strain evidence="2">Sampled in the wild</strain>
    </source>
</reference>
<dbReference type="Pfam" id="PF12248">
    <property type="entry name" value="Methyltransf_FA"/>
    <property type="match status" value="1"/>
</dbReference>
<dbReference type="PANTHER" id="PTHR36695">
    <property type="entry name" value="AGAP008648-PA"/>
    <property type="match status" value="1"/>
</dbReference>
<evidence type="ECO:0000313" key="2">
    <source>
        <dbReference type="EMBL" id="KAG8240221.1"/>
    </source>
</evidence>
<organism evidence="2 3">
    <name type="scientific">Ladona fulva</name>
    <name type="common">Scarce chaser dragonfly</name>
    <name type="synonym">Libellula fulva</name>
    <dbReference type="NCBI Taxonomy" id="123851"/>
    <lineage>
        <taxon>Eukaryota</taxon>
        <taxon>Metazoa</taxon>
        <taxon>Ecdysozoa</taxon>
        <taxon>Arthropoda</taxon>
        <taxon>Hexapoda</taxon>
        <taxon>Insecta</taxon>
        <taxon>Pterygota</taxon>
        <taxon>Palaeoptera</taxon>
        <taxon>Odonata</taxon>
        <taxon>Epiprocta</taxon>
        <taxon>Anisoptera</taxon>
        <taxon>Libelluloidea</taxon>
        <taxon>Libellulidae</taxon>
        <taxon>Ladona</taxon>
    </lineage>
</organism>
<reference evidence="2" key="1">
    <citation type="submission" date="2013-04" db="EMBL/GenBank/DDBJ databases">
        <authorList>
            <person name="Qu J."/>
            <person name="Murali S.C."/>
            <person name="Bandaranaike D."/>
            <person name="Bellair M."/>
            <person name="Blankenburg K."/>
            <person name="Chao H."/>
            <person name="Dinh H."/>
            <person name="Doddapaneni H."/>
            <person name="Downs B."/>
            <person name="Dugan-Rocha S."/>
            <person name="Elkadiri S."/>
            <person name="Gnanaolivu R.D."/>
            <person name="Hernandez B."/>
            <person name="Javaid M."/>
            <person name="Jayaseelan J.C."/>
            <person name="Lee S."/>
            <person name="Li M."/>
            <person name="Ming W."/>
            <person name="Munidasa M."/>
            <person name="Muniz J."/>
            <person name="Nguyen L."/>
            <person name="Ongeri F."/>
            <person name="Osuji N."/>
            <person name="Pu L.-L."/>
            <person name="Puazo M."/>
            <person name="Qu C."/>
            <person name="Quiroz J."/>
            <person name="Raj R."/>
            <person name="Weissenberger G."/>
            <person name="Xin Y."/>
            <person name="Zou X."/>
            <person name="Han Y."/>
            <person name="Richards S."/>
            <person name="Worley K."/>
            <person name="Muzny D."/>
            <person name="Gibbs R."/>
        </authorList>
    </citation>
    <scope>NUCLEOTIDE SEQUENCE</scope>
    <source>
        <strain evidence="2">Sampled in the wild</strain>
    </source>
</reference>
<comment type="caution">
    <text evidence="2">The sequence shown here is derived from an EMBL/GenBank/DDBJ whole genome shotgun (WGS) entry which is preliminary data.</text>
</comment>
<proteinExistence type="predicted"/>
<evidence type="ECO:0000313" key="3">
    <source>
        <dbReference type="Proteomes" id="UP000792457"/>
    </source>
</evidence>
<gene>
    <name evidence="2" type="ORF">J437_LFUL004681</name>
</gene>
<keyword evidence="3" id="KW-1185">Reference proteome</keyword>
<protein>
    <recommendedName>
        <fullName evidence="1">Farnesoic acid O-methyl transferase domain-containing protein</fullName>
    </recommendedName>
</protein>
<sequence>MCLVIHTQDRLEYTFFPVHKGFVQFTVTAPNDAHIALTTGPAVSNPMYEIILGGWENTKSTLRRDRQKPTRVQVYTPNLLSGTEERKFWIKCNHGHIQVGQGGHHHPFMVYIDPEPFHVHHFGICTGWGATGMWKIPGNYYFHGVT</sequence>
<dbReference type="InterPro" id="IPR022041">
    <property type="entry name" value="Methyltransf_FA"/>
</dbReference>
<feature type="domain" description="Farnesoic acid O-methyl transferase" evidence="1">
    <location>
        <begin position="11"/>
        <end position="136"/>
    </location>
</feature>
<evidence type="ECO:0000259" key="1">
    <source>
        <dbReference type="Pfam" id="PF12248"/>
    </source>
</evidence>
<dbReference type="Proteomes" id="UP000792457">
    <property type="component" value="Unassembled WGS sequence"/>
</dbReference>
<dbReference type="OrthoDB" id="2142040at2759"/>
<accession>A0A8K0KV01</accession>